<keyword evidence="2" id="KW-1185">Reference proteome</keyword>
<gene>
    <name evidence="1" type="ORF">EV191_10482</name>
</gene>
<dbReference type="AlphaFoldDB" id="A0A4R2R260"/>
<protein>
    <submittedName>
        <fullName evidence="1">Uncharacterized protein</fullName>
    </submittedName>
</protein>
<comment type="caution">
    <text evidence="1">The sequence shown here is derived from an EMBL/GenBank/DDBJ whole genome shotgun (WGS) entry which is preliminary data.</text>
</comment>
<evidence type="ECO:0000313" key="2">
    <source>
        <dbReference type="Proteomes" id="UP000294911"/>
    </source>
</evidence>
<name>A0A4R2R260_9PSEU</name>
<reference evidence="1 2" key="1">
    <citation type="submission" date="2019-03" db="EMBL/GenBank/DDBJ databases">
        <title>Genomic Encyclopedia of Type Strains, Phase IV (KMG-IV): sequencing the most valuable type-strain genomes for metagenomic binning, comparative biology and taxonomic classification.</title>
        <authorList>
            <person name="Goeker M."/>
        </authorList>
    </citation>
    <scope>NUCLEOTIDE SEQUENCE [LARGE SCALE GENOMIC DNA]</scope>
    <source>
        <strain evidence="1 2">DSM 45765</strain>
    </source>
</reference>
<accession>A0A4R2R260</accession>
<dbReference type="Proteomes" id="UP000294911">
    <property type="component" value="Unassembled WGS sequence"/>
</dbReference>
<evidence type="ECO:0000313" key="1">
    <source>
        <dbReference type="EMBL" id="TCP53515.1"/>
    </source>
</evidence>
<organism evidence="1 2">
    <name type="scientific">Tamaricihabitans halophyticus</name>
    <dbReference type="NCBI Taxonomy" id="1262583"/>
    <lineage>
        <taxon>Bacteria</taxon>
        <taxon>Bacillati</taxon>
        <taxon>Actinomycetota</taxon>
        <taxon>Actinomycetes</taxon>
        <taxon>Pseudonocardiales</taxon>
        <taxon>Pseudonocardiaceae</taxon>
        <taxon>Tamaricihabitans</taxon>
    </lineage>
</organism>
<proteinExistence type="predicted"/>
<dbReference type="EMBL" id="SLXQ01000004">
    <property type="protein sequence ID" value="TCP53515.1"/>
    <property type="molecule type" value="Genomic_DNA"/>
</dbReference>
<sequence>MSVLTGVALSEVLPSRESMREHLPHGKPFVR</sequence>